<dbReference type="GeneID" id="100117824"/>
<evidence type="ECO:0000256" key="3">
    <source>
        <dbReference type="SAM" id="Phobius"/>
    </source>
</evidence>
<dbReference type="AlphaFoldDB" id="A0A7M7M6U9"/>
<protein>
    <recommendedName>
        <fullName evidence="6">Hamartin</fullName>
    </recommendedName>
</protein>
<feature type="compositionally biased region" description="Polar residues" evidence="2">
    <location>
        <begin position="366"/>
        <end position="406"/>
    </location>
</feature>
<feature type="region of interest" description="Disordered" evidence="2">
    <location>
        <begin position="1053"/>
        <end position="1075"/>
    </location>
</feature>
<dbReference type="GO" id="GO:0033596">
    <property type="term" value="C:TSC1-TSC2 complex"/>
    <property type="evidence" value="ECO:0007669"/>
    <property type="project" value="TreeGrafter"/>
</dbReference>
<evidence type="ECO:0000256" key="1">
    <source>
        <dbReference type="SAM" id="Coils"/>
    </source>
</evidence>
<feature type="region of interest" description="Disordered" evidence="2">
    <location>
        <begin position="704"/>
        <end position="757"/>
    </location>
</feature>
<dbReference type="SUPFAM" id="SSF48371">
    <property type="entry name" value="ARM repeat"/>
    <property type="match status" value="1"/>
</dbReference>
<feature type="region of interest" description="Disordered" evidence="2">
    <location>
        <begin position="341"/>
        <end position="423"/>
    </location>
</feature>
<feature type="compositionally biased region" description="Polar residues" evidence="2">
    <location>
        <begin position="341"/>
        <end position="351"/>
    </location>
</feature>
<dbReference type="RefSeq" id="XP_016839847.1">
    <property type="nucleotide sequence ID" value="XM_016984358.2"/>
</dbReference>
<feature type="coiled-coil region" evidence="1">
    <location>
        <begin position="806"/>
        <end position="924"/>
    </location>
</feature>
<evidence type="ECO:0000313" key="5">
    <source>
        <dbReference type="Proteomes" id="UP000002358"/>
    </source>
</evidence>
<name>A0A7M7M6U9_NASVI</name>
<dbReference type="PANTHER" id="PTHR15154:SF2">
    <property type="entry name" value="HAMARTIN"/>
    <property type="match status" value="1"/>
</dbReference>
<dbReference type="RefSeq" id="XP_016839843.1">
    <property type="nucleotide sequence ID" value="XM_016984354.3"/>
</dbReference>
<dbReference type="EnsemblMetazoa" id="XM_031929910">
    <property type="protein sequence ID" value="XP_031785770"/>
    <property type="gene ID" value="LOC100117824"/>
</dbReference>
<keyword evidence="3" id="KW-1133">Transmembrane helix</keyword>
<dbReference type="EnsemblMetazoa" id="XM_016984352">
    <property type="protein sequence ID" value="XP_016839841"/>
    <property type="gene ID" value="LOC100117824"/>
</dbReference>
<reference evidence="4" key="1">
    <citation type="submission" date="2021-01" db="UniProtKB">
        <authorList>
            <consortium name="EnsemblMetazoa"/>
        </authorList>
    </citation>
    <scope>IDENTIFICATION</scope>
</reference>
<dbReference type="GO" id="GO:0051726">
    <property type="term" value="P:regulation of cell cycle"/>
    <property type="evidence" value="ECO:0007669"/>
    <property type="project" value="TreeGrafter"/>
</dbReference>
<keyword evidence="3" id="KW-0812">Transmembrane</keyword>
<sequence>MTNNNANSSTGVAELFHMLESNKLSEVEEIKKVFHDHFLSTKDNWLVNGLFDYYLSTDSLRAVEVLAGVREPHDKHLFDRLTETLTAKPANNGQKVRTLTLLGHVARRQPTWLFKLASHTLFRQLLHLLKVEEDIVLLMSALLLLITLLPMLPTALTPHLNEIFEVFSRLASFHYHRFISISSAYSVSFSTISMLNQHGGCDADQLYLLHVQVGLHHLFYRLYAMYPCNFVSFLKQQYLQRDQLAIFKKIISPMLDSVRMHPLLVTMSKDSEISSSRWKKMEHHDVVAECGRFSLLERSNRDEAGVPIANMRFTPISDYSCPYTPISSNSEFPMVMENTGLPNGSQDGSFWSPSMVVSPQSPPPANSLQATPLSQHEAKSTPTTPGAASLNISTGSTAVSNRSRTSPPEAAVEATPETTPVKVSDARQMPGRQLPVGSAAVRALSAFGNNGLLSGATSSSRPSTPTPVNHLVSTPSAAASNISAALFSSLADSGSSSSIFDRKLNKIVADRQNAQQSTMALKQEEQVVVTSSTTTSVKRMSTPTATQMMMAQVTTEQVNAMLNGRVEMQQHQLEDQEVSDIVSARRSTLFETKDCSEKERQTFNDLSRKVLLKFYCKNPTPVPSSKTRRRAKSCPDMESISRPEDTSERSTQTCGLLPYECFFLDILDQRASNEAQANVPESARLSPSAMLERYIEVCSRNTGYGETKCRSKQSWPGGRRSTKPDDEENSAAASQLQQQQQQSANDDVSSESSSAGCWGEMDRANQQIQLMLMQLQFERQRREVHAERNRRLLGKLRDSRALEELNTAMTKSLKISENEIEALKSELSRSKLELRTELNKQKEAIHHWQTKCNEEQQRNAALNDRIESLEDELKSEKKKVTDHESKTRAAEATLFEAAHQLKEALRAANQSEELKRVLEAVQKRFLLLGEAQARIQEKINAPVHMARQEAAQIQRSWSEEVSSLRRQLDSQTLHLESLKARLADLEHKDARKEVQLVDQQRLLQESKEKHSAELEAVESKYKAQMEINLLLEGRILELHGKLEQATFGMSSSSGAVNLASSASPKERSPPLSASLASSSEGSLAFIHSAMNDCCDPAGEIANLQAIVEPAAGPSSSAGQVVITSTAKTIMANSSATAASQR</sequence>
<proteinExistence type="predicted"/>
<feature type="compositionally biased region" description="Basic and acidic residues" evidence="2">
    <location>
        <begin position="633"/>
        <end position="648"/>
    </location>
</feature>
<dbReference type="EnsemblMetazoa" id="XM_016984358">
    <property type="protein sequence ID" value="XP_016839847"/>
    <property type="gene ID" value="LOC100117824"/>
</dbReference>
<dbReference type="CTD" id="7248"/>
<dbReference type="InterPro" id="IPR007483">
    <property type="entry name" value="Hamartin"/>
</dbReference>
<dbReference type="EnsemblMetazoa" id="XM_016984354">
    <property type="protein sequence ID" value="XP_016839843"/>
    <property type="gene ID" value="LOC100117824"/>
</dbReference>
<dbReference type="PANTHER" id="PTHR15154">
    <property type="entry name" value="HAMARTIN"/>
    <property type="match status" value="1"/>
</dbReference>
<evidence type="ECO:0000313" key="4">
    <source>
        <dbReference type="EnsemblMetazoa" id="XP_016839847"/>
    </source>
</evidence>
<organism evidence="4 5">
    <name type="scientific">Nasonia vitripennis</name>
    <name type="common">Parasitic wasp</name>
    <dbReference type="NCBI Taxonomy" id="7425"/>
    <lineage>
        <taxon>Eukaryota</taxon>
        <taxon>Metazoa</taxon>
        <taxon>Ecdysozoa</taxon>
        <taxon>Arthropoda</taxon>
        <taxon>Hexapoda</taxon>
        <taxon>Insecta</taxon>
        <taxon>Pterygota</taxon>
        <taxon>Neoptera</taxon>
        <taxon>Endopterygota</taxon>
        <taxon>Hymenoptera</taxon>
        <taxon>Apocrita</taxon>
        <taxon>Proctotrupomorpha</taxon>
        <taxon>Chalcidoidea</taxon>
        <taxon>Pteromalidae</taxon>
        <taxon>Pteromalinae</taxon>
        <taxon>Nasonia</taxon>
    </lineage>
</organism>
<dbReference type="GO" id="GO:0032007">
    <property type="term" value="P:negative regulation of TOR signaling"/>
    <property type="evidence" value="ECO:0007669"/>
    <property type="project" value="TreeGrafter"/>
</dbReference>
<feature type="coiled-coil region" evidence="1">
    <location>
        <begin position="961"/>
        <end position="1020"/>
    </location>
</feature>
<dbReference type="InterPro" id="IPR016024">
    <property type="entry name" value="ARM-type_fold"/>
</dbReference>
<feature type="transmembrane region" description="Helical" evidence="3">
    <location>
        <begin position="135"/>
        <end position="155"/>
    </location>
</feature>
<dbReference type="RefSeq" id="XP_031785770.1">
    <property type="nucleotide sequence ID" value="XM_031929910.2"/>
</dbReference>
<dbReference type="GO" id="GO:0008285">
    <property type="term" value="P:negative regulation of cell population proliferation"/>
    <property type="evidence" value="ECO:0007669"/>
    <property type="project" value="TreeGrafter"/>
</dbReference>
<dbReference type="Pfam" id="PF04388">
    <property type="entry name" value="Hamartin"/>
    <property type="match status" value="1"/>
</dbReference>
<dbReference type="SMR" id="A0A7M7M6U9"/>
<keyword evidence="5" id="KW-1185">Reference proteome</keyword>
<feature type="compositionally biased region" description="Low complexity" evidence="2">
    <location>
        <begin position="730"/>
        <end position="754"/>
    </location>
</feature>
<feature type="region of interest" description="Disordered" evidence="2">
    <location>
        <begin position="621"/>
        <end position="651"/>
    </location>
</feature>
<keyword evidence="1" id="KW-0175">Coiled coil</keyword>
<dbReference type="InParanoid" id="A0A7M7M6U9"/>
<dbReference type="FunCoup" id="A0A7M7M6U9">
    <property type="interactions" value="1644"/>
</dbReference>
<dbReference type="Proteomes" id="UP000002358">
    <property type="component" value="Chromosome 1"/>
</dbReference>
<keyword evidence="3" id="KW-0472">Membrane</keyword>
<accession>A0A7M7M6U9</accession>
<evidence type="ECO:0008006" key="6">
    <source>
        <dbReference type="Google" id="ProtNLM"/>
    </source>
</evidence>
<dbReference type="RefSeq" id="XP_016839841.1">
    <property type="nucleotide sequence ID" value="XM_016984352.3"/>
</dbReference>
<evidence type="ECO:0000256" key="2">
    <source>
        <dbReference type="SAM" id="MobiDB-lite"/>
    </source>
</evidence>
<dbReference type="OrthoDB" id="6022054at2759"/>